<reference evidence="1 2" key="1">
    <citation type="submission" date="2023-03" db="EMBL/GenBank/DDBJ databases">
        <title>Draft assemblies of triclosan tolerant bacteria isolated from returned activated sludge.</title>
        <authorList>
            <person name="Van Hamelsveld S."/>
        </authorList>
    </citation>
    <scope>NUCLEOTIDE SEQUENCE [LARGE SCALE GENOMIC DNA]</scope>
    <source>
        <strain evidence="1 2">GW210010_S58</strain>
    </source>
</reference>
<gene>
    <name evidence="1" type="ORF">P3W85_03040</name>
</gene>
<keyword evidence="2" id="KW-1185">Reference proteome</keyword>
<sequence length="45" mass="4812">MFAQLWLRKPEEGGQAQSYSVRGIRTAVAGGAEISTGRVESDNGM</sequence>
<evidence type="ECO:0000313" key="1">
    <source>
        <dbReference type="EMBL" id="MDF3831935.1"/>
    </source>
</evidence>
<accession>A0ABT6AH64</accession>
<dbReference type="Proteomes" id="UP001216674">
    <property type="component" value="Unassembled WGS sequence"/>
</dbReference>
<comment type="caution">
    <text evidence="1">The sequence shown here is derived from an EMBL/GenBank/DDBJ whole genome shotgun (WGS) entry which is preliminary data.</text>
</comment>
<proteinExistence type="predicted"/>
<dbReference type="RefSeq" id="WP_276263671.1">
    <property type="nucleotide sequence ID" value="NZ_JARJLM010000048.1"/>
</dbReference>
<dbReference type="EMBL" id="JARJLM010000048">
    <property type="protein sequence ID" value="MDF3831935.1"/>
    <property type="molecule type" value="Genomic_DNA"/>
</dbReference>
<evidence type="ECO:0000313" key="2">
    <source>
        <dbReference type="Proteomes" id="UP001216674"/>
    </source>
</evidence>
<protein>
    <submittedName>
        <fullName evidence="1">Uncharacterized protein</fullName>
    </submittedName>
</protein>
<name>A0ABT6AH64_9BURK</name>
<organism evidence="1 2">
    <name type="scientific">Cupriavidus basilensis</name>
    <dbReference type="NCBI Taxonomy" id="68895"/>
    <lineage>
        <taxon>Bacteria</taxon>
        <taxon>Pseudomonadati</taxon>
        <taxon>Pseudomonadota</taxon>
        <taxon>Betaproteobacteria</taxon>
        <taxon>Burkholderiales</taxon>
        <taxon>Burkholderiaceae</taxon>
        <taxon>Cupriavidus</taxon>
    </lineage>
</organism>